<dbReference type="STRING" id="1173111.SAMN05444955_104181"/>
<comment type="function">
    <text evidence="9">Part of the twin-arginine translocation (Tat) system that transports large folded proteins containing a characteristic twin-arginine motif in their signal peptide across membranes. TatA could form the protein-conducting channel of the Tat system.</text>
</comment>
<keyword evidence="4 9" id="KW-0812">Transmembrane</keyword>
<keyword evidence="5 9" id="KW-0653">Protein transport</keyword>
<evidence type="ECO:0000256" key="8">
    <source>
        <dbReference type="ARBA" id="ARBA00023136"/>
    </source>
</evidence>
<feature type="region of interest" description="Disordered" evidence="10">
    <location>
        <begin position="39"/>
        <end position="58"/>
    </location>
</feature>
<evidence type="ECO:0000256" key="7">
    <source>
        <dbReference type="ARBA" id="ARBA00023010"/>
    </source>
</evidence>
<name>A0A1H8CXF2_9BACL</name>
<dbReference type="PANTHER" id="PTHR42982">
    <property type="entry name" value="SEC-INDEPENDENT PROTEIN TRANSLOCASE PROTEIN TATA"/>
    <property type="match status" value="1"/>
</dbReference>
<organism evidence="11 12">
    <name type="scientific">Lihuaxuella thermophila</name>
    <dbReference type="NCBI Taxonomy" id="1173111"/>
    <lineage>
        <taxon>Bacteria</taxon>
        <taxon>Bacillati</taxon>
        <taxon>Bacillota</taxon>
        <taxon>Bacilli</taxon>
        <taxon>Bacillales</taxon>
        <taxon>Thermoactinomycetaceae</taxon>
        <taxon>Lihuaxuella</taxon>
    </lineage>
</organism>
<protein>
    <recommendedName>
        <fullName evidence="9">Sec-independent protein translocase protein TatA</fullName>
    </recommendedName>
</protein>
<feature type="transmembrane region" description="Helical" evidence="9">
    <location>
        <begin position="6"/>
        <end position="22"/>
    </location>
</feature>
<keyword evidence="6 9" id="KW-1133">Transmembrane helix</keyword>
<dbReference type="PANTHER" id="PTHR42982:SF1">
    <property type="entry name" value="SEC-INDEPENDENT PROTEIN TRANSLOCASE PROTEIN TATA"/>
    <property type="match status" value="1"/>
</dbReference>
<reference evidence="11 12" key="1">
    <citation type="submission" date="2016-10" db="EMBL/GenBank/DDBJ databases">
        <authorList>
            <person name="de Groot N.N."/>
        </authorList>
    </citation>
    <scope>NUCLEOTIDE SEQUENCE [LARGE SCALE GENOMIC DNA]</scope>
    <source>
        <strain evidence="11 12">DSM 46701</strain>
    </source>
</reference>
<keyword evidence="7 9" id="KW-0811">Translocation</keyword>
<dbReference type="Gene3D" id="1.20.5.3310">
    <property type="match status" value="1"/>
</dbReference>
<evidence type="ECO:0000256" key="3">
    <source>
        <dbReference type="ARBA" id="ARBA00022475"/>
    </source>
</evidence>
<keyword evidence="12" id="KW-1185">Reference proteome</keyword>
<dbReference type="Pfam" id="PF02416">
    <property type="entry name" value="TatA_B_E"/>
    <property type="match status" value="1"/>
</dbReference>
<dbReference type="OrthoDB" id="9800908at2"/>
<comment type="subcellular location">
    <subcellularLocation>
        <location evidence="1 9">Cell membrane</location>
        <topology evidence="1 9">Single-pass membrane protein</topology>
    </subcellularLocation>
</comment>
<evidence type="ECO:0000313" key="12">
    <source>
        <dbReference type="Proteomes" id="UP000199695"/>
    </source>
</evidence>
<proteinExistence type="inferred from homology"/>
<dbReference type="EMBL" id="FOCQ01000004">
    <property type="protein sequence ID" value="SEM99891.1"/>
    <property type="molecule type" value="Genomic_DNA"/>
</dbReference>
<evidence type="ECO:0000256" key="4">
    <source>
        <dbReference type="ARBA" id="ARBA00022692"/>
    </source>
</evidence>
<keyword evidence="8 9" id="KW-0472">Membrane</keyword>
<evidence type="ECO:0000256" key="9">
    <source>
        <dbReference type="HAMAP-Rule" id="MF_00236"/>
    </source>
</evidence>
<dbReference type="InterPro" id="IPR006312">
    <property type="entry name" value="TatA/E"/>
</dbReference>
<dbReference type="NCBIfam" id="NF011430">
    <property type="entry name" value="PRK14861.1"/>
    <property type="match status" value="1"/>
</dbReference>
<feature type="compositionally biased region" description="Basic and acidic residues" evidence="10">
    <location>
        <begin position="47"/>
        <end position="58"/>
    </location>
</feature>
<dbReference type="InterPro" id="IPR003369">
    <property type="entry name" value="TatA/B/E"/>
</dbReference>
<dbReference type="RefSeq" id="WP_089966375.1">
    <property type="nucleotide sequence ID" value="NZ_FOCQ01000004.1"/>
</dbReference>
<evidence type="ECO:0000256" key="1">
    <source>
        <dbReference type="ARBA" id="ARBA00004162"/>
    </source>
</evidence>
<dbReference type="GO" id="GO:0008320">
    <property type="term" value="F:protein transmembrane transporter activity"/>
    <property type="evidence" value="ECO:0007669"/>
    <property type="project" value="UniProtKB-UniRule"/>
</dbReference>
<dbReference type="NCBIfam" id="TIGR01411">
    <property type="entry name" value="tatAE"/>
    <property type="match status" value="1"/>
</dbReference>
<dbReference type="AlphaFoldDB" id="A0A1H8CXF2"/>
<keyword evidence="3 9" id="KW-1003">Cell membrane</keyword>
<evidence type="ECO:0000313" key="11">
    <source>
        <dbReference type="EMBL" id="SEM99891.1"/>
    </source>
</evidence>
<evidence type="ECO:0000256" key="2">
    <source>
        <dbReference type="ARBA" id="ARBA00022448"/>
    </source>
</evidence>
<keyword evidence="2 9" id="KW-0813">Transport</keyword>
<sequence>MSTIGLPGLIVILIVALLLFGPKKLPELGRATGQTLKAFRDSISGKPDNETDEKDHSK</sequence>
<dbReference type="GO" id="GO:0043953">
    <property type="term" value="P:protein transport by the Tat complex"/>
    <property type="evidence" value="ECO:0007669"/>
    <property type="project" value="UniProtKB-UniRule"/>
</dbReference>
<accession>A0A1H8CXF2</accession>
<dbReference type="PRINTS" id="PR01506">
    <property type="entry name" value="TATBPROTEIN"/>
</dbReference>
<dbReference type="GO" id="GO:0033281">
    <property type="term" value="C:TAT protein transport complex"/>
    <property type="evidence" value="ECO:0007669"/>
    <property type="project" value="UniProtKB-UniRule"/>
</dbReference>
<dbReference type="Proteomes" id="UP000199695">
    <property type="component" value="Unassembled WGS sequence"/>
</dbReference>
<evidence type="ECO:0000256" key="6">
    <source>
        <dbReference type="ARBA" id="ARBA00022989"/>
    </source>
</evidence>
<dbReference type="HAMAP" id="MF_00236">
    <property type="entry name" value="TatA_E"/>
    <property type="match status" value="1"/>
</dbReference>
<evidence type="ECO:0000256" key="10">
    <source>
        <dbReference type="SAM" id="MobiDB-lite"/>
    </source>
</evidence>
<evidence type="ECO:0000256" key="5">
    <source>
        <dbReference type="ARBA" id="ARBA00022927"/>
    </source>
</evidence>
<comment type="similarity">
    <text evidence="9">Belongs to the TatA/E family.</text>
</comment>
<comment type="subunit">
    <text evidence="9">Forms a complex with TatC.</text>
</comment>
<gene>
    <name evidence="9" type="primary">tatA</name>
    <name evidence="11" type="ORF">SAMN05444955_104181</name>
</gene>